<keyword evidence="5" id="KW-0206">Cytoskeleton</keyword>
<keyword evidence="6" id="KW-0966">Cell projection</keyword>
<dbReference type="PANTHER" id="PTHR31078">
    <property type="entry name" value="CILIA- AND FLAGELLA-ASSOCIATED PROTEIN 300"/>
    <property type="match status" value="1"/>
</dbReference>
<sequence length="395" mass="42112">MFTFQCAAPSTDASAASAAATAPPCAPFIGVEPYKSLFLKWGFLHSGEWNMHVYRYGCTTAAAAAAPSQSTTTAATPPSSSSSLPVSEVVKSAAGAASVPTVAASALRFHHGLAAEFLRCLFASPCVRAALAVAHDGDGSRATATAAAATGQVEFHPLSVRWNTLEPLRHALVDAKVVRQVACEVESASPETAAASMTYRLPAVKRAEELLPHGEVISDEVRALFLRAHQRLGALGRDGDDGEEEDEDDDDMWGSMSGARLPLRQLRGVFGEASRQELLYHVLWRLIAGSGPLNQFEDDAAVYLDAARELYRALVTSVHVKEAVQRDGEAPAVAVSSDVAPRYEAVVDASVYEVAAVPGLHLFPRSDGVYPSNLNYCYVVVNPAQQSATVWYHRC</sequence>
<comment type="similarity">
    <text evidence="2">Belongs to the CFAP300 family.</text>
</comment>
<proteinExistence type="inferred from homology"/>
<evidence type="ECO:0000256" key="4">
    <source>
        <dbReference type="ARBA" id="ARBA00022490"/>
    </source>
</evidence>
<evidence type="ECO:0000256" key="5">
    <source>
        <dbReference type="ARBA" id="ARBA00023212"/>
    </source>
</evidence>
<dbReference type="GO" id="GO:0005930">
    <property type="term" value="C:axoneme"/>
    <property type="evidence" value="ECO:0007669"/>
    <property type="project" value="UniProtKB-SubCell"/>
</dbReference>
<evidence type="ECO:0000256" key="1">
    <source>
        <dbReference type="ARBA" id="ARBA00004430"/>
    </source>
</evidence>
<comment type="subcellular location">
    <subcellularLocation>
        <location evidence="1">Cytoplasm</location>
        <location evidence="1">Cytoskeleton</location>
        <location evidence="1">Cilium axoneme</location>
    </subcellularLocation>
</comment>
<reference evidence="8 9" key="1">
    <citation type="journal article" date="2021" name="MBio">
        <title>A New Model Trypanosomatid, Novymonas esmeraldas: Genomic Perception of Its 'Candidatus Pandoraea novymonadis' Endosymbiont.</title>
        <authorList>
            <person name="Zakharova A."/>
            <person name="Saura A."/>
            <person name="Butenko A."/>
            <person name="Podesvova L."/>
            <person name="Warmusova S."/>
            <person name="Kostygov A.Y."/>
            <person name="Nenarokova A."/>
            <person name="Lukes J."/>
            <person name="Opperdoes F.R."/>
            <person name="Yurchenko V."/>
        </authorList>
    </citation>
    <scope>NUCLEOTIDE SEQUENCE [LARGE SCALE GENOMIC DNA]</scope>
    <source>
        <strain evidence="8 9">E262AT.01</strain>
    </source>
</reference>
<keyword evidence="4" id="KW-0963">Cytoplasm</keyword>
<dbReference type="EMBL" id="JAECZO010000022">
    <property type="protein sequence ID" value="KAK7201897.1"/>
    <property type="molecule type" value="Genomic_DNA"/>
</dbReference>
<comment type="caution">
    <text evidence="8">The sequence shown here is derived from an EMBL/GenBank/DDBJ whole genome shotgun (WGS) entry which is preliminary data.</text>
</comment>
<evidence type="ECO:0000313" key="9">
    <source>
        <dbReference type="Proteomes" id="UP001430356"/>
    </source>
</evidence>
<organism evidence="8 9">
    <name type="scientific">Novymonas esmeraldas</name>
    <dbReference type="NCBI Taxonomy" id="1808958"/>
    <lineage>
        <taxon>Eukaryota</taxon>
        <taxon>Discoba</taxon>
        <taxon>Euglenozoa</taxon>
        <taxon>Kinetoplastea</taxon>
        <taxon>Metakinetoplastina</taxon>
        <taxon>Trypanosomatida</taxon>
        <taxon>Trypanosomatidae</taxon>
        <taxon>Novymonas</taxon>
    </lineage>
</organism>
<evidence type="ECO:0000256" key="6">
    <source>
        <dbReference type="ARBA" id="ARBA00023273"/>
    </source>
</evidence>
<feature type="compositionally biased region" description="Acidic residues" evidence="7">
    <location>
        <begin position="240"/>
        <end position="252"/>
    </location>
</feature>
<gene>
    <name evidence="8" type="ORF">NESM_000257200</name>
</gene>
<feature type="region of interest" description="Disordered" evidence="7">
    <location>
        <begin position="235"/>
        <end position="254"/>
    </location>
</feature>
<accession>A0AAW0FD77</accession>
<keyword evidence="9" id="KW-1185">Reference proteome</keyword>
<dbReference type="PANTHER" id="PTHR31078:SF1">
    <property type="entry name" value="CILIA- AND FLAGELLA-ASSOCIATED PROTEIN 300"/>
    <property type="match status" value="1"/>
</dbReference>
<dbReference type="Proteomes" id="UP001430356">
    <property type="component" value="Unassembled WGS sequence"/>
</dbReference>
<evidence type="ECO:0000256" key="3">
    <source>
        <dbReference type="ARBA" id="ARBA00022174"/>
    </source>
</evidence>
<protein>
    <recommendedName>
        <fullName evidence="3">Cilia- and flagella-associated protein 300</fullName>
    </recommendedName>
</protein>
<dbReference type="AlphaFoldDB" id="A0AAW0FD77"/>
<dbReference type="Pfam" id="PF14926">
    <property type="entry name" value="CFAP300"/>
    <property type="match status" value="1"/>
</dbReference>
<evidence type="ECO:0000313" key="8">
    <source>
        <dbReference type="EMBL" id="KAK7201897.1"/>
    </source>
</evidence>
<evidence type="ECO:0000256" key="2">
    <source>
        <dbReference type="ARBA" id="ARBA00009205"/>
    </source>
</evidence>
<name>A0AAW0FD77_9TRYP</name>
<evidence type="ECO:0000256" key="7">
    <source>
        <dbReference type="SAM" id="MobiDB-lite"/>
    </source>
</evidence>
<dbReference type="InterPro" id="IPR029416">
    <property type="entry name" value="CFAP300"/>
</dbReference>